<gene>
    <name evidence="1" type="ORF">UFOVP84_18</name>
</gene>
<name>A0A6J5KXE6_9CAUD</name>
<organism evidence="1">
    <name type="scientific">uncultured Caudovirales phage</name>
    <dbReference type="NCBI Taxonomy" id="2100421"/>
    <lineage>
        <taxon>Viruses</taxon>
        <taxon>Duplodnaviria</taxon>
        <taxon>Heunggongvirae</taxon>
        <taxon>Uroviricota</taxon>
        <taxon>Caudoviricetes</taxon>
        <taxon>Peduoviridae</taxon>
        <taxon>Maltschvirus</taxon>
        <taxon>Maltschvirus maltsch</taxon>
    </lineage>
</organism>
<evidence type="ECO:0008006" key="2">
    <source>
        <dbReference type="Google" id="ProtNLM"/>
    </source>
</evidence>
<proteinExistence type="predicted"/>
<evidence type="ECO:0000313" key="1">
    <source>
        <dbReference type="EMBL" id="CAB4126731.1"/>
    </source>
</evidence>
<dbReference type="EMBL" id="LR796208">
    <property type="protein sequence ID" value="CAB4126731.1"/>
    <property type="molecule type" value="Genomic_DNA"/>
</dbReference>
<protein>
    <recommendedName>
        <fullName evidence="2">Baseplate wedge subunit</fullName>
    </recommendedName>
</protein>
<reference evidence="1" key="1">
    <citation type="submission" date="2020-04" db="EMBL/GenBank/DDBJ databases">
        <authorList>
            <person name="Chiriac C."/>
            <person name="Salcher M."/>
            <person name="Ghai R."/>
            <person name="Kavagutti S V."/>
        </authorList>
    </citation>
    <scope>NUCLEOTIDE SEQUENCE</scope>
</reference>
<sequence length="451" mass="50567">MSIVKPKLSSIASNRLPEFIREDYQTFVAFIEAYYEFLDQNVILDYASISDIDTTLDSFIQYFKDELALNFPSTQVDDRFLLPKLKELYTAKGTEASYRLLFRLLYNKEIDIIYPVNQILKVSDGKWIQDTSIFVNISIGTPDIVVGQIVEILTIDKKIPVFVDRYAPTSNPNVFELFITNWLGNFDVGNNIVFGSSFIGSIIAVPNKISVLQAGKNFKVGQIYPINTSSTTSYFKITKVGKNGGIVNAKFISFDVGYTSNFTTNLNALVYKASKSQNYFTITGTSVGITDSISSLGDSGSISKFDYTGIDYIDNTYVGATIAIFSDSYGTSDDLTKQAILAIYLGPYATYPGYYKNEDGFLDDNRVIQDSKFYQAFSYIIKTNILFDSYKSVIKNLIHPAGTEIFGEYNIDLNINANISTSMSIITENNYINTESYSRIITESNDRLIAE</sequence>
<accession>A0A6J5KXE6</accession>